<dbReference type="GO" id="GO:0003700">
    <property type="term" value="F:DNA-binding transcription factor activity"/>
    <property type="evidence" value="ECO:0007669"/>
    <property type="project" value="InterPro"/>
</dbReference>
<keyword evidence="3" id="KW-0804">Transcription</keyword>
<dbReference type="Gene3D" id="1.10.10.10">
    <property type="entry name" value="Winged helix-like DNA-binding domain superfamily/Winged helix DNA-binding domain"/>
    <property type="match status" value="1"/>
</dbReference>
<evidence type="ECO:0000256" key="2">
    <source>
        <dbReference type="ARBA" id="ARBA00023125"/>
    </source>
</evidence>
<dbReference type="Pfam" id="PF00392">
    <property type="entry name" value="GntR"/>
    <property type="match status" value="1"/>
</dbReference>
<reference evidence="5" key="1">
    <citation type="submission" date="2024-02" db="EMBL/GenBank/DDBJ databases">
        <title>Tomenella chthoni gen. nov. sp. nov., a member of the family Jonesiaceae isolated from bat guano.</title>
        <authorList>
            <person name="Miller S.L."/>
            <person name="King J."/>
            <person name="Sankaranarayanan K."/>
            <person name="Lawson P.A."/>
        </authorList>
    </citation>
    <scope>NUCLEOTIDE SEQUENCE</scope>
    <source>
        <strain evidence="5">BS-20</strain>
    </source>
</reference>
<organism evidence="5">
    <name type="scientific">Jonesiaceae bacterium BS-20</name>
    <dbReference type="NCBI Taxonomy" id="3120821"/>
    <lineage>
        <taxon>Bacteria</taxon>
        <taxon>Bacillati</taxon>
        <taxon>Actinomycetota</taxon>
        <taxon>Actinomycetes</taxon>
        <taxon>Micrococcales</taxon>
        <taxon>Jonesiaceae</taxon>
    </lineage>
</organism>
<dbReference type="GO" id="GO:0003677">
    <property type="term" value="F:DNA binding"/>
    <property type="evidence" value="ECO:0007669"/>
    <property type="project" value="UniProtKB-KW"/>
</dbReference>
<gene>
    <name evidence="5" type="ORF">V5R04_04070</name>
</gene>
<evidence type="ECO:0000256" key="1">
    <source>
        <dbReference type="ARBA" id="ARBA00023015"/>
    </source>
</evidence>
<feature type="domain" description="HTH gntR-type" evidence="4">
    <location>
        <begin position="11"/>
        <end position="79"/>
    </location>
</feature>
<dbReference type="SMART" id="SM00345">
    <property type="entry name" value="HTH_GNTR"/>
    <property type="match status" value="1"/>
</dbReference>
<dbReference type="PANTHER" id="PTHR38445:SF7">
    <property type="entry name" value="GNTR-FAMILY TRANSCRIPTIONAL REGULATOR"/>
    <property type="match status" value="1"/>
</dbReference>
<evidence type="ECO:0000313" key="5">
    <source>
        <dbReference type="EMBL" id="XBH22407.1"/>
    </source>
</evidence>
<dbReference type="InterPro" id="IPR036388">
    <property type="entry name" value="WH-like_DNA-bd_sf"/>
</dbReference>
<name>A0AAU7DYP8_9MICO</name>
<proteinExistence type="predicted"/>
<accession>A0AAU7DYP8</accession>
<sequence>MLFRIDPTAPEPIFEQLVSQVRLAILNGDIGAGERLPSARELAAALEVNLHTVLHAYQELRDVGLVELRRGRGATVATGALAIPQAVQDDIDRLCRDAQEANISAETLIVLIKEAMK</sequence>
<protein>
    <submittedName>
        <fullName evidence="5">GntR family transcriptional regulator</fullName>
    </submittedName>
</protein>
<dbReference type="SUPFAM" id="SSF46785">
    <property type="entry name" value="Winged helix' DNA-binding domain"/>
    <property type="match status" value="1"/>
</dbReference>
<evidence type="ECO:0000256" key="3">
    <source>
        <dbReference type="ARBA" id="ARBA00023163"/>
    </source>
</evidence>
<dbReference type="CDD" id="cd07377">
    <property type="entry name" value="WHTH_GntR"/>
    <property type="match status" value="1"/>
</dbReference>
<dbReference type="AlphaFoldDB" id="A0AAU7DYP8"/>
<evidence type="ECO:0000259" key="4">
    <source>
        <dbReference type="PROSITE" id="PS50949"/>
    </source>
</evidence>
<dbReference type="PANTHER" id="PTHR38445">
    <property type="entry name" value="HTH-TYPE TRANSCRIPTIONAL REPRESSOR YTRA"/>
    <property type="match status" value="1"/>
</dbReference>
<keyword evidence="1" id="KW-0805">Transcription regulation</keyword>
<keyword evidence="2" id="KW-0238">DNA-binding</keyword>
<dbReference type="EMBL" id="CP146203">
    <property type="protein sequence ID" value="XBH22407.1"/>
    <property type="molecule type" value="Genomic_DNA"/>
</dbReference>
<dbReference type="InterPro" id="IPR036390">
    <property type="entry name" value="WH_DNA-bd_sf"/>
</dbReference>
<dbReference type="PROSITE" id="PS50949">
    <property type="entry name" value="HTH_GNTR"/>
    <property type="match status" value="1"/>
</dbReference>
<dbReference type="InterPro" id="IPR000524">
    <property type="entry name" value="Tscrpt_reg_HTH_GntR"/>
</dbReference>